<dbReference type="OrthoDB" id="2527272at2759"/>
<name>A0A9P5PFJ9_9AGAR</name>
<evidence type="ECO:0000313" key="4">
    <source>
        <dbReference type="Proteomes" id="UP000772434"/>
    </source>
</evidence>
<proteinExistence type="predicted"/>
<evidence type="ECO:0000259" key="2">
    <source>
        <dbReference type="Pfam" id="PF18718"/>
    </source>
</evidence>
<sequence length="318" mass="36208">MANGPTVGEIAMFLEMYFPSTVSFQTALAALCTLLSIYPLLALHRNQLREPRQPQHTAWKRGIAQVITDSFGMVSNFAEDGWMSQEEVQDCADSLARNVKSLFNLLNLGTDPDFIHRTNSRPIICTTFQDCILCPVTIGHPKSLRRREKFLEVSLLDQSLKWVTATLAVAHCKSCGADYYPDRIVFSHLERNGTRQQRLVYDAQYLRISKHGIWVHRHIAILQERAIIRFHSGWSSFAEWLSDSIKGGGKAITYRQSKQLYIEHFSRRLLIFHEKLPEIALVPSNTSSDTKGWPGREPVISGWSVGVRLPRQTETKLV</sequence>
<reference evidence="3" key="1">
    <citation type="submission" date="2020-11" db="EMBL/GenBank/DDBJ databases">
        <authorList>
            <consortium name="DOE Joint Genome Institute"/>
            <person name="Ahrendt S."/>
            <person name="Riley R."/>
            <person name="Andreopoulos W."/>
            <person name="Labutti K."/>
            <person name="Pangilinan J."/>
            <person name="Ruiz-Duenas F.J."/>
            <person name="Barrasa J.M."/>
            <person name="Sanchez-Garcia M."/>
            <person name="Camarero S."/>
            <person name="Miyauchi S."/>
            <person name="Serrano A."/>
            <person name="Linde D."/>
            <person name="Babiker R."/>
            <person name="Drula E."/>
            <person name="Ayuso-Fernandez I."/>
            <person name="Pacheco R."/>
            <person name="Padilla G."/>
            <person name="Ferreira P."/>
            <person name="Barriuso J."/>
            <person name="Kellner H."/>
            <person name="Castanera R."/>
            <person name="Alfaro M."/>
            <person name="Ramirez L."/>
            <person name="Pisabarro A.G."/>
            <person name="Kuo A."/>
            <person name="Tritt A."/>
            <person name="Lipzen A."/>
            <person name="He G."/>
            <person name="Yan M."/>
            <person name="Ng V."/>
            <person name="Cullen D."/>
            <person name="Martin F."/>
            <person name="Rosso M.-N."/>
            <person name="Henrissat B."/>
            <person name="Hibbett D."/>
            <person name="Martinez A.T."/>
            <person name="Grigoriev I.V."/>
        </authorList>
    </citation>
    <scope>NUCLEOTIDE SEQUENCE</scope>
    <source>
        <strain evidence="3">AH 40177</strain>
    </source>
</reference>
<protein>
    <recommendedName>
        <fullName evidence="2">CxC5 like cysteine cluster associated with KDZ domain-containing protein</fullName>
    </recommendedName>
</protein>
<keyword evidence="4" id="KW-1185">Reference proteome</keyword>
<dbReference type="EMBL" id="JADNRY010000191">
    <property type="protein sequence ID" value="KAF9061767.1"/>
    <property type="molecule type" value="Genomic_DNA"/>
</dbReference>
<dbReference type="InterPro" id="IPR041539">
    <property type="entry name" value="CxC5"/>
</dbReference>
<dbReference type="AlphaFoldDB" id="A0A9P5PFJ9"/>
<dbReference type="Pfam" id="PF18718">
    <property type="entry name" value="CxC5"/>
    <property type="match status" value="1"/>
</dbReference>
<evidence type="ECO:0000313" key="3">
    <source>
        <dbReference type="EMBL" id="KAF9061767.1"/>
    </source>
</evidence>
<keyword evidence="1" id="KW-0812">Transmembrane</keyword>
<accession>A0A9P5PFJ9</accession>
<keyword evidence="1" id="KW-1133">Transmembrane helix</keyword>
<feature type="transmembrane region" description="Helical" evidence="1">
    <location>
        <begin position="22"/>
        <end position="43"/>
    </location>
</feature>
<evidence type="ECO:0000256" key="1">
    <source>
        <dbReference type="SAM" id="Phobius"/>
    </source>
</evidence>
<gene>
    <name evidence="3" type="ORF">BDP27DRAFT_1428618</name>
</gene>
<dbReference type="Proteomes" id="UP000772434">
    <property type="component" value="Unassembled WGS sequence"/>
</dbReference>
<keyword evidence="1" id="KW-0472">Membrane</keyword>
<comment type="caution">
    <text evidence="3">The sequence shown here is derived from an EMBL/GenBank/DDBJ whole genome shotgun (WGS) entry which is preliminary data.</text>
</comment>
<organism evidence="3 4">
    <name type="scientific">Rhodocollybia butyracea</name>
    <dbReference type="NCBI Taxonomy" id="206335"/>
    <lineage>
        <taxon>Eukaryota</taxon>
        <taxon>Fungi</taxon>
        <taxon>Dikarya</taxon>
        <taxon>Basidiomycota</taxon>
        <taxon>Agaricomycotina</taxon>
        <taxon>Agaricomycetes</taxon>
        <taxon>Agaricomycetidae</taxon>
        <taxon>Agaricales</taxon>
        <taxon>Marasmiineae</taxon>
        <taxon>Omphalotaceae</taxon>
        <taxon>Rhodocollybia</taxon>
    </lineage>
</organism>
<feature type="domain" description="CxC5 like cysteine cluster associated with KDZ" evidence="2">
    <location>
        <begin position="123"/>
        <end position="244"/>
    </location>
</feature>